<keyword evidence="1" id="KW-0732">Signal</keyword>
<evidence type="ECO:0000313" key="2">
    <source>
        <dbReference type="EMBL" id="MDV2865225.1"/>
    </source>
</evidence>
<feature type="signal peptide" evidence="1">
    <location>
        <begin position="1"/>
        <end position="19"/>
    </location>
</feature>
<dbReference type="AlphaFoldDB" id="A0AB35RX64"/>
<organism evidence="2 3">
    <name type="scientific">Phytobacter ursingii</name>
    <dbReference type="NCBI Taxonomy" id="1972431"/>
    <lineage>
        <taxon>Bacteria</taxon>
        <taxon>Pseudomonadati</taxon>
        <taxon>Pseudomonadota</taxon>
        <taxon>Gammaproteobacteria</taxon>
        <taxon>Enterobacterales</taxon>
        <taxon>Enterobacteriaceae</taxon>
        <taxon>Phytobacter</taxon>
    </lineage>
</organism>
<dbReference type="RefSeq" id="WP_229221437.1">
    <property type="nucleotide sequence ID" value="NZ_JAWJAC010000017.1"/>
</dbReference>
<evidence type="ECO:0000256" key="1">
    <source>
        <dbReference type="SAM" id="SignalP"/>
    </source>
</evidence>
<accession>A0AB35RX64</accession>
<gene>
    <name evidence="2" type="ORF">R0H02_22550</name>
</gene>
<comment type="caution">
    <text evidence="2">The sequence shown here is derived from an EMBL/GenBank/DDBJ whole genome shotgun (WGS) entry which is preliminary data.</text>
</comment>
<sequence length="169" mass="19104">MKSWGWLLGITAWFTSVHAAEPTLNWDAMIHLDAEALAEEGIAEHYVQDVLPILRQYVAHPLAVSEQVDSDAAIYNVSAGGQQYAIFSPQISEADSWGRATWAFFDIVNRQLSASDYRFYAFYNGNDLSGMFLTRQAYQQYVDGLSQMSRKTEIPYIPTAEAPWYGQPH</sequence>
<name>A0AB35RX64_9ENTR</name>
<protein>
    <submittedName>
        <fullName evidence="2">Uncharacterized protein</fullName>
    </submittedName>
</protein>
<proteinExistence type="predicted"/>
<evidence type="ECO:0000313" key="3">
    <source>
        <dbReference type="Proteomes" id="UP001286589"/>
    </source>
</evidence>
<dbReference type="Proteomes" id="UP001286589">
    <property type="component" value="Unassembled WGS sequence"/>
</dbReference>
<keyword evidence="3" id="KW-1185">Reference proteome</keyword>
<dbReference type="EMBL" id="JAWJAC010000017">
    <property type="protein sequence ID" value="MDV2865225.1"/>
    <property type="molecule type" value="Genomic_DNA"/>
</dbReference>
<reference evidence="2 3" key="1">
    <citation type="submission" date="2023-10" db="EMBL/GenBank/DDBJ databases">
        <title>Phytobacter spp. The emergence of a new genus of hospital-origin enterobacteria encoding carbapenemases in Argentina.</title>
        <authorList>
            <person name="Vay C."/>
            <person name="Almuzara M."/>
            <person name="Traglia G.M."/>
            <person name="Campos J."/>
        </authorList>
    </citation>
    <scope>NUCLEOTIDE SEQUENCE [LARGE SCALE GENOMIC DNA]</scope>
    <source>
        <strain evidence="2 3">CVMA36</strain>
    </source>
</reference>
<feature type="chain" id="PRO_5044341908" evidence="1">
    <location>
        <begin position="20"/>
        <end position="169"/>
    </location>
</feature>